<evidence type="ECO:0000313" key="1">
    <source>
        <dbReference type="EMBL" id="AGK60819.1"/>
    </source>
</evidence>
<reference evidence="1 2" key="1">
    <citation type="journal article" date="2013" name="Genome Announc.">
        <title>Complete Genome Sequence of the Thermophilic and Facultatively Chemolithoautotrophic Sulfate Reducer Archaeoglobus sulfaticallidus Strain PM70-1T.</title>
        <authorList>
            <person name="Stokke R."/>
            <person name="Hocking W.P."/>
            <person name="Steinsbu B.O."/>
            <person name="Steen I.H."/>
        </authorList>
    </citation>
    <scope>NUCLEOTIDE SEQUENCE [LARGE SCALE GENOMIC DNA]</scope>
    <source>
        <strain evidence="1">PM70-1</strain>
    </source>
</reference>
<proteinExistence type="predicted"/>
<gene>
    <name evidence="1" type="ORF">Asulf_00810</name>
</gene>
<dbReference type="HOGENOM" id="CLU_134817_0_0_2"/>
<dbReference type="InterPro" id="IPR018716">
    <property type="entry name" value="DUF2240"/>
</dbReference>
<accession>N0BB35</accession>
<dbReference type="KEGG" id="ast:Asulf_00810"/>
<dbReference type="EMBL" id="CP005290">
    <property type="protein sequence ID" value="AGK60819.1"/>
    <property type="molecule type" value="Genomic_DNA"/>
</dbReference>
<dbReference type="RefSeq" id="WP_015590417.1">
    <property type="nucleotide sequence ID" value="NC_021169.1"/>
</dbReference>
<evidence type="ECO:0000313" key="2">
    <source>
        <dbReference type="Proteomes" id="UP000013307"/>
    </source>
</evidence>
<dbReference type="Pfam" id="PF09999">
    <property type="entry name" value="DUF2240"/>
    <property type="match status" value="1"/>
</dbReference>
<protein>
    <submittedName>
        <fullName evidence="1">Uncharacterized protein conserved in archaea</fullName>
    </submittedName>
</protein>
<dbReference type="Proteomes" id="UP000013307">
    <property type="component" value="Chromosome"/>
</dbReference>
<dbReference type="eggNOG" id="arCOG04418">
    <property type="taxonomic scope" value="Archaea"/>
</dbReference>
<dbReference type="STRING" id="387631.Asulf_00810"/>
<dbReference type="GeneID" id="15392451"/>
<dbReference type="AlphaFoldDB" id="N0BB35"/>
<sequence>MLSLVIASAFKSKGKKRMSKSDLTYLLSFDLKWFSHSTSKKVVEEAIRKGLLTFNEGMLEPTFDLKQVDVPVGFKPDVKKIFDLGVFEELVDLISERLGIDKSEVVSAINRKQEEMSNLLYAEVISLIYAKECGIDVKPYLPKLWEEVFL</sequence>
<name>N0BB35_9EURY</name>
<keyword evidence="2" id="KW-1185">Reference proteome</keyword>
<dbReference type="OrthoDB" id="146786at2157"/>
<organism evidence="1 2">
    <name type="scientific">Archaeoglobus sulfaticallidus PM70-1</name>
    <dbReference type="NCBI Taxonomy" id="387631"/>
    <lineage>
        <taxon>Archaea</taxon>
        <taxon>Methanobacteriati</taxon>
        <taxon>Methanobacteriota</taxon>
        <taxon>Archaeoglobi</taxon>
        <taxon>Archaeoglobales</taxon>
        <taxon>Archaeoglobaceae</taxon>
        <taxon>Archaeoglobus</taxon>
    </lineage>
</organism>